<evidence type="ECO:0000313" key="3">
    <source>
        <dbReference type="Proteomes" id="UP001569963"/>
    </source>
</evidence>
<protein>
    <submittedName>
        <fullName evidence="2">Phosphotransferase</fullName>
    </submittedName>
</protein>
<evidence type="ECO:0000313" key="2">
    <source>
        <dbReference type="EMBL" id="MFA1539715.1"/>
    </source>
</evidence>
<dbReference type="InterPro" id="IPR011009">
    <property type="entry name" value="Kinase-like_dom_sf"/>
</dbReference>
<organism evidence="2 3">
    <name type="scientific">Actinomadura monticuli</name>
    <dbReference type="NCBI Taxonomy" id="3097367"/>
    <lineage>
        <taxon>Bacteria</taxon>
        <taxon>Bacillati</taxon>
        <taxon>Actinomycetota</taxon>
        <taxon>Actinomycetes</taxon>
        <taxon>Streptosporangiales</taxon>
        <taxon>Thermomonosporaceae</taxon>
        <taxon>Actinomadura</taxon>
    </lineage>
</organism>
<name>A0ABV4QAE4_9ACTN</name>
<accession>A0ABV4QAE4</accession>
<dbReference type="Proteomes" id="UP001569963">
    <property type="component" value="Unassembled WGS sequence"/>
</dbReference>
<dbReference type="InterPro" id="IPR002575">
    <property type="entry name" value="Aminoglycoside_PTrfase"/>
</dbReference>
<evidence type="ECO:0000259" key="1">
    <source>
        <dbReference type="Pfam" id="PF01636"/>
    </source>
</evidence>
<dbReference type="Pfam" id="PF01636">
    <property type="entry name" value="APH"/>
    <property type="match status" value="1"/>
</dbReference>
<reference evidence="2 3" key="1">
    <citation type="submission" date="2023-11" db="EMBL/GenBank/DDBJ databases">
        <title>Actinomadura monticuli sp. nov., isolated from volcanic ash.</title>
        <authorList>
            <person name="Lee S.D."/>
            <person name="Yang H."/>
            <person name="Kim I.S."/>
        </authorList>
    </citation>
    <scope>NUCLEOTIDE SEQUENCE [LARGE SCALE GENOMIC DNA]</scope>
    <source>
        <strain evidence="2 3">DLS-62</strain>
    </source>
</reference>
<dbReference type="SUPFAM" id="SSF56112">
    <property type="entry name" value="Protein kinase-like (PK-like)"/>
    <property type="match status" value="1"/>
</dbReference>
<comment type="caution">
    <text evidence="2">The sequence shown here is derived from an EMBL/GenBank/DDBJ whole genome shotgun (WGS) entry which is preliminary data.</text>
</comment>
<gene>
    <name evidence="2" type="ORF">SM611_12320</name>
</gene>
<dbReference type="EMBL" id="JAXCEI010000005">
    <property type="protein sequence ID" value="MFA1539715.1"/>
    <property type="molecule type" value="Genomic_DNA"/>
</dbReference>
<keyword evidence="3" id="KW-1185">Reference proteome</keyword>
<dbReference type="Gene3D" id="3.90.1200.10">
    <property type="match status" value="1"/>
</dbReference>
<sequence>MLGSDPPLCPEGEAERRGASVWLRQPALEAVLEHPTRPVFGTGDGNLANLLWDGSEVRLVDFEYSGRSDRPYELAELAEHISVRTADGPGMERVLERFDLDAAEADKLKSCRRLLAAFWMLRIMGGDRGDPQTRAKALTSQASRLLALLDRRAP</sequence>
<proteinExistence type="predicted"/>
<feature type="domain" description="Aminoglycoside phosphotransferase" evidence="1">
    <location>
        <begin position="24"/>
        <end position="89"/>
    </location>
</feature>